<accession>A0A0A9FMD7</accession>
<reference evidence="1" key="2">
    <citation type="journal article" date="2015" name="Data Brief">
        <title>Shoot transcriptome of the giant reed, Arundo donax.</title>
        <authorList>
            <person name="Barrero R.A."/>
            <person name="Guerrero F.D."/>
            <person name="Moolhuijzen P."/>
            <person name="Goolsby J.A."/>
            <person name="Tidwell J."/>
            <person name="Bellgard S.E."/>
            <person name="Bellgard M.I."/>
        </authorList>
    </citation>
    <scope>NUCLEOTIDE SEQUENCE</scope>
    <source>
        <tissue evidence="1">Shoot tissue taken approximately 20 cm above the soil surface</tissue>
    </source>
</reference>
<dbReference type="EMBL" id="GBRH01185487">
    <property type="protein sequence ID" value="JAE12409.1"/>
    <property type="molecule type" value="Transcribed_RNA"/>
</dbReference>
<protein>
    <submittedName>
        <fullName evidence="1">Uncharacterized protein</fullName>
    </submittedName>
</protein>
<proteinExistence type="predicted"/>
<dbReference type="AlphaFoldDB" id="A0A0A9FMD7"/>
<reference evidence="1" key="1">
    <citation type="submission" date="2014-09" db="EMBL/GenBank/DDBJ databases">
        <authorList>
            <person name="Magalhaes I.L.F."/>
            <person name="Oliveira U."/>
            <person name="Santos F.R."/>
            <person name="Vidigal T.H.D.A."/>
            <person name="Brescovit A.D."/>
            <person name="Santos A.J."/>
        </authorList>
    </citation>
    <scope>NUCLEOTIDE SEQUENCE</scope>
    <source>
        <tissue evidence="1">Shoot tissue taken approximately 20 cm above the soil surface</tissue>
    </source>
</reference>
<organism evidence="1">
    <name type="scientific">Arundo donax</name>
    <name type="common">Giant reed</name>
    <name type="synonym">Donax arundinaceus</name>
    <dbReference type="NCBI Taxonomy" id="35708"/>
    <lineage>
        <taxon>Eukaryota</taxon>
        <taxon>Viridiplantae</taxon>
        <taxon>Streptophyta</taxon>
        <taxon>Embryophyta</taxon>
        <taxon>Tracheophyta</taxon>
        <taxon>Spermatophyta</taxon>
        <taxon>Magnoliopsida</taxon>
        <taxon>Liliopsida</taxon>
        <taxon>Poales</taxon>
        <taxon>Poaceae</taxon>
        <taxon>PACMAD clade</taxon>
        <taxon>Arundinoideae</taxon>
        <taxon>Arundineae</taxon>
        <taxon>Arundo</taxon>
    </lineage>
</organism>
<sequence>MFLFLPLYLYATYNWRKVYVILQFCAIRWRH</sequence>
<name>A0A0A9FMD7_ARUDO</name>
<evidence type="ECO:0000313" key="1">
    <source>
        <dbReference type="EMBL" id="JAE12409.1"/>
    </source>
</evidence>